<dbReference type="CDD" id="cd03145">
    <property type="entry name" value="GAT1_cyanophycinase"/>
    <property type="match status" value="1"/>
</dbReference>
<evidence type="ECO:0008006" key="4">
    <source>
        <dbReference type="Google" id="ProtNLM"/>
    </source>
</evidence>
<evidence type="ECO:0000313" key="3">
    <source>
        <dbReference type="Proteomes" id="UP001333710"/>
    </source>
</evidence>
<proteinExistence type="predicted"/>
<name>A0AA48HD04_9ALTE</name>
<dbReference type="PANTHER" id="PTHR36175">
    <property type="entry name" value="CYANOPHYCINASE"/>
    <property type="match status" value="1"/>
</dbReference>
<protein>
    <recommendedName>
        <fullName evidence="4">Cyanophycinase</fullName>
    </recommendedName>
</protein>
<feature type="transmembrane region" description="Helical" evidence="1">
    <location>
        <begin position="20"/>
        <end position="39"/>
    </location>
</feature>
<dbReference type="Gene3D" id="3.40.50.880">
    <property type="match status" value="1"/>
</dbReference>
<keyword evidence="1" id="KW-0812">Transmembrane</keyword>
<evidence type="ECO:0000256" key="1">
    <source>
        <dbReference type="SAM" id="Phobius"/>
    </source>
</evidence>
<dbReference type="PANTHER" id="PTHR36175:SF1">
    <property type="entry name" value="CYANOPHYCINASE"/>
    <property type="match status" value="1"/>
</dbReference>
<dbReference type="KEGG" id="pmaw:MACH26_02690"/>
<dbReference type="InterPro" id="IPR029062">
    <property type="entry name" value="Class_I_gatase-like"/>
</dbReference>
<dbReference type="SUPFAM" id="SSF52317">
    <property type="entry name" value="Class I glutamine amidotransferase-like"/>
    <property type="match status" value="1"/>
</dbReference>
<dbReference type="Proteomes" id="UP001333710">
    <property type="component" value="Chromosome"/>
</dbReference>
<keyword evidence="3" id="KW-1185">Reference proteome</keyword>
<evidence type="ECO:0000313" key="2">
    <source>
        <dbReference type="EMBL" id="BDX04748.1"/>
    </source>
</evidence>
<sequence length="594" mass="65175">MAVLVAILEENKCLKKVVRMFVRITSAIVLLMLSTFVVAQSQLFLVGGSWKTCGSYGTSACKDDVSFPESAKTQNSYRISKDNIAQLKTLTAWQEQDKQLKGAVLNVLQNFLALHASKTFTKSEFQDKLADLSITLSGETITAKKLLSGLPDRLYYPIHDVLEAPSKAADGSFIREQASVIGTKYQSSQQIYQAFIEAVKKVTPKGQTPVVLVSTASGYDVFAAADYYLDIFASLGVDAQWLPIEATMAKLLDKGHCQNLATARADYVGVYNRETVYPYLAEYQQQFCQNPAQLAQLAQKANGIFFNGGDQSLTWQSFVNPQGEDRPWLAALRNKFNKGKLIISGTSAGTAVQSGKPGASEAGMITGGTSDGAMIVGAEAKAPWIERVDPHSSIRPVTYHAEGGLKFFPYGVLDTHFSERGRQLRLAKLVLSSNARFGFGVDETTALVTTPIDADNAKFEVVGQNGVYIVEQTQKSLNQPTTISYTSHYLVSGQRFELKDGKLVFPEADFVPFVAELDEIVSDKDLTQKTEYRDLLESQIAVAAKRSLAVFTNNDKLFTLSLQFNEHSAISKTQSMDNMRGYIHAQVDAKVAEL</sequence>
<organism evidence="2 3">
    <name type="scientific">Planctobacterium marinum</name>
    <dbReference type="NCBI Taxonomy" id="1631968"/>
    <lineage>
        <taxon>Bacteria</taxon>
        <taxon>Pseudomonadati</taxon>
        <taxon>Pseudomonadota</taxon>
        <taxon>Gammaproteobacteria</taxon>
        <taxon>Alteromonadales</taxon>
        <taxon>Alteromonadaceae</taxon>
        <taxon>Planctobacterium</taxon>
    </lineage>
</organism>
<dbReference type="AlphaFoldDB" id="A0AA48HD04"/>
<accession>A0AA48HD04</accession>
<gene>
    <name evidence="2" type="ORF">MACH26_02690</name>
</gene>
<reference evidence="2" key="1">
    <citation type="submission" date="2023-01" db="EMBL/GenBank/DDBJ databases">
        <title>Complete genome sequence of Planctobacterium marinum strain Dej080120_11.</title>
        <authorList>
            <person name="Ueki S."/>
            <person name="Maruyama F."/>
        </authorList>
    </citation>
    <scope>NUCLEOTIDE SEQUENCE</scope>
    <source>
        <strain evidence="2">Dej080120_11</strain>
    </source>
</reference>
<keyword evidence="1" id="KW-1133">Transmembrane helix</keyword>
<dbReference type="EMBL" id="AP027272">
    <property type="protein sequence ID" value="BDX04748.1"/>
    <property type="molecule type" value="Genomic_DNA"/>
</dbReference>
<keyword evidence="1" id="KW-0472">Membrane</keyword>